<sequence length="356" mass="41098">MNIFFNISHPAHVHFFRNTIANLKKRNHNIIVGARKKDITLQLLDQYGIDYILLTKKGSGALSLLLELMTQQLKLAHIIQKYKIDLMVQLCGIFNAPIGKLMNIPTIALSDTEIAKIDNSISFPLSTHVFLTSCFDHSIGGSWKKQVHYPGYHELAYLSPKYFKPEKEIEKIEKRFLVRFVSWEAAHDIGEEGLTLEQKLILIKILKKYGKVYISSESPLPDSLKQYAFSLPFSEVHQFMANCDLVLGESATMASEAACLGVPAIYISNTERGYTTEQDKKYGIIKYFKVHQWEEILKSAELWASSDLREEWKEKRAAMLRDKIEVTDWLTDFINHYPQDIKTSYSFEKYVIKRFT</sequence>
<dbReference type="PIRSF" id="PIRSF005357">
    <property type="entry name" value="UCP005357"/>
    <property type="match status" value="1"/>
</dbReference>
<gene>
    <name evidence="1" type="ORF">MTBBW1_900019</name>
</gene>
<evidence type="ECO:0008006" key="3">
    <source>
        <dbReference type="Google" id="ProtNLM"/>
    </source>
</evidence>
<evidence type="ECO:0000313" key="1">
    <source>
        <dbReference type="EMBL" id="SLM33152.1"/>
    </source>
</evidence>
<dbReference type="Gene3D" id="3.40.50.2000">
    <property type="entry name" value="Glycogen Phosphorylase B"/>
    <property type="match status" value="2"/>
</dbReference>
<reference evidence="1 2" key="1">
    <citation type="submission" date="2017-03" db="EMBL/GenBank/DDBJ databases">
        <authorList>
            <person name="Afonso C.L."/>
            <person name="Miller P.J."/>
            <person name="Scott M.A."/>
            <person name="Spackman E."/>
            <person name="Goraichik I."/>
            <person name="Dimitrov K.M."/>
            <person name="Suarez D.L."/>
            <person name="Swayne D.E."/>
        </authorList>
    </citation>
    <scope>NUCLEOTIDE SEQUENCE [LARGE SCALE GENOMIC DNA]</scope>
    <source>
        <strain evidence="1">PRJEB14757</strain>
    </source>
</reference>
<evidence type="ECO:0000313" key="2">
    <source>
        <dbReference type="Proteomes" id="UP000191931"/>
    </source>
</evidence>
<dbReference type="SUPFAM" id="SSF53756">
    <property type="entry name" value="UDP-Glycosyltransferase/glycogen phosphorylase"/>
    <property type="match status" value="1"/>
</dbReference>
<dbReference type="AlphaFoldDB" id="A0A1W1HLA8"/>
<dbReference type="OrthoDB" id="7058268at2"/>
<dbReference type="EMBL" id="FWEV01000337">
    <property type="protein sequence ID" value="SLM33152.1"/>
    <property type="molecule type" value="Genomic_DNA"/>
</dbReference>
<dbReference type="RefSeq" id="WP_080803312.1">
    <property type="nucleotide sequence ID" value="NZ_LT828544.1"/>
</dbReference>
<name>A0A1W1HLA8_9BACT</name>
<dbReference type="PANTHER" id="PTHR39662:SF1">
    <property type="entry name" value="DUF354 DOMAIN-CONTAINING PROTEIN"/>
    <property type="match status" value="1"/>
</dbReference>
<proteinExistence type="predicted"/>
<accession>A0A1W1HLA8</accession>
<organism evidence="1 2">
    <name type="scientific">Desulfamplus magnetovallimortis</name>
    <dbReference type="NCBI Taxonomy" id="1246637"/>
    <lineage>
        <taxon>Bacteria</taxon>
        <taxon>Pseudomonadati</taxon>
        <taxon>Thermodesulfobacteriota</taxon>
        <taxon>Desulfobacteria</taxon>
        <taxon>Desulfobacterales</taxon>
        <taxon>Desulfobacteraceae</taxon>
        <taxon>Desulfamplus</taxon>
    </lineage>
</organism>
<dbReference type="STRING" id="1246637.MTBBW1_900019"/>
<dbReference type="PANTHER" id="PTHR39662">
    <property type="entry name" value="DUF354 DOMAIN-CONTAINING PROTEIN-RELATED"/>
    <property type="match status" value="1"/>
</dbReference>
<protein>
    <recommendedName>
        <fullName evidence="3">DUF354 domain-containing protein</fullName>
    </recommendedName>
</protein>
<dbReference type="Proteomes" id="UP000191931">
    <property type="component" value="Unassembled WGS sequence"/>
</dbReference>
<dbReference type="InterPro" id="IPR007152">
    <property type="entry name" value="DUF354"/>
</dbReference>
<dbReference type="Pfam" id="PF04007">
    <property type="entry name" value="DUF354"/>
    <property type="match status" value="1"/>
</dbReference>
<keyword evidence="2" id="KW-1185">Reference proteome</keyword>